<gene>
    <name evidence="8" type="ORF">A3B30_03665</name>
</gene>
<dbReference type="NCBIfam" id="TIGR02937">
    <property type="entry name" value="sigma70-ECF"/>
    <property type="match status" value="1"/>
</dbReference>
<dbReference type="InterPro" id="IPR007624">
    <property type="entry name" value="RNA_pol_sigma70_r3"/>
</dbReference>
<evidence type="ECO:0000256" key="1">
    <source>
        <dbReference type="ARBA" id="ARBA00023015"/>
    </source>
</evidence>
<dbReference type="PANTHER" id="PTHR30603:SF47">
    <property type="entry name" value="RNA POLYMERASE SIGMA FACTOR SIGD, CHLOROPLASTIC"/>
    <property type="match status" value="1"/>
</dbReference>
<dbReference type="EMBL" id="MHKM01000045">
    <property type="protein sequence ID" value="OGY90525.1"/>
    <property type="molecule type" value="Genomic_DNA"/>
</dbReference>
<dbReference type="InterPro" id="IPR013325">
    <property type="entry name" value="RNA_pol_sigma_r2"/>
</dbReference>
<feature type="domain" description="RNA polymerase sigma-70 region 4" evidence="7">
    <location>
        <begin position="229"/>
        <end position="281"/>
    </location>
</feature>
<dbReference type="SUPFAM" id="SSF88659">
    <property type="entry name" value="Sigma3 and sigma4 domains of RNA polymerase sigma factors"/>
    <property type="match status" value="2"/>
</dbReference>
<evidence type="ECO:0000256" key="4">
    <source>
        <dbReference type="ARBA" id="ARBA00023163"/>
    </source>
</evidence>
<keyword evidence="4" id="KW-0804">Transcription</keyword>
<evidence type="ECO:0000256" key="3">
    <source>
        <dbReference type="ARBA" id="ARBA00023125"/>
    </source>
</evidence>
<dbReference type="InterPro" id="IPR000943">
    <property type="entry name" value="RNA_pol_sigma70"/>
</dbReference>
<protein>
    <recommendedName>
        <fullName evidence="10">RNA polymerase sigma-70 domain-containing protein</fullName>
    </recommendedName>
</protein>
<comment type="caution">
    <text evidence="8">The sequence shown here is derived from an EMBL/GenBank/DDBJ whole genome shotgun (WGS) entry which is preliminary data.</text>
</comment>
<evidence type="ECO:0000259" key="7">
    <source>
        <dbReference type="Pfam" id="PF04545"/>
    </source>
</evidence>
<evidence type="ECO:0008006" key="10">
    <source>
        <dbReference type="Google" id="ProtNLM"/>
    </source>
</evidence>
<dbReference type="GO" id="GO:0016987">
    <property type="term" value="F:sigma factor activity"/>
    <property type="evidence" value="ECO:0007669"/>
    <property type="project" value="UniProtKB-KW"/>
</dbReference>
<dbReference type="Pfam" id="PF04542">
    <property type="entry name" value="Sigma70_r2"/>
    <property type="match status" value="1"/>
</dbReference>
<dbReference type="Gene3D" id="1.20.120.1810">
    <property type="match status" value="1"/>
</dbReference>
<proteinExistence type="predicted"/>
<dbReference type="Pfam" id="PF04545">
    <property type="entry name" value="Sigma70_r4"/>
    <property type="match status" value="1"/>
</dbReference>
<dbReference type="AlphaFoldDB" id="A0A1G2BN07"/>
<dbReference type="GO" id="GO:0006352">
    <property type="term" value="P:DNA-templated transcription initiation"/>
    <property type="evidence" value="ECO:0007669"/>
    <property type="project" value="InterPro"/>
</dbReference>
<dbReference type="Gene3D" id="1.10.10.10">
    <property type="entry name" value="Winged helix-like DNA-binding domain superfamily/Winged helix DNA-binding domain"/>
    <property type="match status" value="2"/>
</dbReference>
<evidence type="ECO:0000313" key="9">
    <source>
        <dbReference type="Proteomes" id="UP000178248"/>
    </source>
</evidence>
<evidence type="ECO:0000313" key="8">
    <source>
        <dbReference type="EMBL" id="OGY90525.1"/>
    </source>
</evidence>
<dbReference type="InterPro" id="IPR007627">
    <property type="entry name" value="RNA_pol_sigma70_r2"/>
</dbReference>
<dbReference type="Proteomes" id="UP000178248">
    <property type="component" value="Unassembled WGS sequence"/>
</dbReference>
<organism evidence="8 9">
    <name type="scientific">Candidatus Komeilibacteria bacterium RIFCSPLOWO2_01_FULL_52_15</name>
    <dbReference type="NCBI Taxonomy" id="1798551"/>
    <lineage>
        <taxon>Bacteria</taxon>
        <taxon>Candidatus Komeiliibacteriota</taxon>
    </lineage>
</organism>
<dbReference type="STRING" id="1798551.A3B30_03665"/>
<sequence>MARTRQKFGPGGADSSPSTMQYIIGSIKPIDKETHHEREREFAQRYRNTNDHTALQEIVEMNRAMAVNIALSYRGLGIADEDLIGEATVGLIEAARIYDPGRGANFITHAMWYVRKAVLQALAKISRTVRIPSYQYKKVLTLVRAMRQLRQILQREPTREELSSYTGAKEAVIADVLGNPALRQAVSTDEPIGNDESGDHVQDRIADPRIRPFLEILELREQLLLVEQAMEVLSVRERKVLRYTFGFEGRILTLRQIGKRIGTSGENARLVRNRALRKLRNRIRRNEFARNGQNNGR</sequence>
<feature type="domain" description="RNA polymerase sigma-70 region 3" evidence="5">
    <location>
        <begin position="142"/>
        <end position="208"/>
    </location>
</feature>
<accession>A0A1G2BN07</accession>
<dbReference type="PRINTS" id="PR00046">
    <property type="entry name" value="SIGMA70FCT"/>
</dbReference>
<evidence type="ECO:0000259" key="6">
    <source>
        <dbReference type="Pfam" id="PF04542"/>
    </source>
</evidence>
<dbReference type="GO" id="GO:0003677">
    <property type="term" value="F:DNA binding"/>
    <property type="evidence" value="ECO:0007669"/>
    <property type="project" value="UniProtKB-KW"/>
</dbReference>
<dbReference type="Pfam" id="PF04539">
    <property type="entry name" value="Sigma70_r3"/>
    <property type="match status" value="1"/>
</dbReference>
<name>A0A1G2BN07_9BACT</name>
<dbReference type="InterPro" id="IPR014284">
    <property type="entry name" value="RNA_pol_sigma-70_dom"/>
</dbReference>
<reference evidence="8 9" key="1">
    <citation type="journal article" date="2016" name="Nat. Commun.">
        <title>Thousands of microbial genomes shed light on interconnected biogeochemical processes in an aquifer system.</title>
        <authorList>
            <person name="Anantharaman K."/>
            <person name="Brown C.T."/>
            <person name="Hug L.A."/>
            <person name="Sharon I."/>
            <person name="Castelle C.J."/>
            <person name="Probst A.J."/>
            <person name="Thomas B.C."/>
            <person name="Singh A."/>
            <person name="Wilkins M.J."/>
            <person name="Karaoz U."/>
            <person name="Brodie E.L."/>
            <person name="Williams K.H."/>
            <person name="Hubbard S.S."/>
            <person name="Banfield J.F."/>
        </authorList>
    </citation>
    <scope>NUCLEOTIDE SEQUENCE [LARGE SCALE GENOMIC DNA]</scope>
</reference>
<dbReference type="SUPFAM" id="SSF88946">
    <property type="entry name" value="Sigma2 domain of RNA polymerase sigma factors"/>
    <property type="match status" value="1"/>
</dbReference>
<dbReference type="InterPro" id="IPR036388">
    <property type="entry name" value="WH-like_DNA-bd_sf"/>
</dbReference>
<keyword evidence="1" id="KW-0805">Transcription regulation</keyword>
<dbReference type="PANTHER" id="PTHR30603">
    <property type="entry name" value="RNA POLYMERASE SIGMA FACTOR RPO"/>
    <property type="match status" value="1"/>
</dbReference>
<evidence type="ECO:0000256" key="2">
    <source>
        <dbReference type="ARBA" id="ARBA00023082"/>
    </source>
</evidence>
<feature type="domain" description="RNA polymerase sigma-70 region 2" evidence="6">
    <location>
        <begin position="59"/>
        <end position="127"/>
    </location>
</feature>
<dbReference type="InterPro" id="IPR013324">
    <property type="entry name" value="RNA_pol_sigma_r3/r4-like"/>
</dbReference>
<evidence type="ECO:0000259" key="5">
    <source>
        <dbReference type="Pfam" id="PF04539"/>
    </source>
</evidence>
<keyword evidence="2" id="KW-0731">Sigma factor</keyword>
<dbReference type="InterPro" id="IPR050239">
    <property type="entry name" value="Sigma-70_RNA_pol_init_factors"/>
</dbReference>
<dbReference type="InterPro" id="IPR007630">
    <property type="entry name" value="RNA_pol_sigma70_r4"/>
</dbReference>
<keyword evidence="3" id="KW-0238">DNA-binding</keyword>